<evidence type="ECO:0000313" key="2">
    <source>
        <dbReference type="EMBL" id="MBO8426812.1"/>
    </source>
</evidence>
<sequence>MRLVNKILVTLGIFAGAVSSMTLTSCGPQEEEHIHTFAEEWTHDDTHHWHEATCEHTGEKDGYAEHTWDSGEVTTEAPCTTPGVTTYTCTVCDATKTEQTNATGHTFSSEWTSNETHHWHKCINCDEISGKAEHSYNADGVCVCGYRAIPEETLPTTWNELMQEGNEKYQAVVIKTLNDHLLEDMLYKTLSNNYDLNCVQIDQWEVVDSDKNGIIDCIKLHFFYENAII</sequence>
<feature type="non-terminal residue" evidence="2">
    <location>
        <position position="229"/>
    </location>
</feature>
<accession>A0A9D9DFR5</accession>
<name>A0A9D9DFR5_9FIRM</name>
<evidence type="ECO:0000313" key="3">
    <source>
        <dbReference type="Proteomes" id="UP000823634"/>
    </source>
</evidence>
<comment type="caution">
    <text evidence="2">The sequence shown here is derived from an EMBL/GenBank/DDBJ whole genome shotgun (WGS) entry which is preliminary data.</text>
</comment>
<dbReference type="EMBL" id="JADINA010000037">
    <property type="protein sequence ID" value="MBO8426812.1"/>
    <property type="molecule type" value="Genomic_DNA"/>
</dbReference>
<organism evidence="2 3">
    <name type="scientific">Candidatus Alloenteromonas pullistercoris</name>
    <dbReference type="NCBI Taxonomy" id="2840785"/>
    <lineage>
        <taxon>Bacteria</taxon>
        <taxon>Bacillati</taxon>
        <taxon>Bacillota</taxon>
        <taxon>Bacillota incertae sedis</taxon>
        <taxon>Candidatus Alloenteromonas</taxon>
    </lineage>
</organism>
<evidence type="ECO:0000256" key="1">
    <source>
        <dbReference type="SAM" id="SignalP"/>
    </source>
</evidence>
<dbReference type="PROSITE" id="PS51257">
    <property type="entry name" value="PROKAR_LIPOPROTEIN"/>
    <property type="match status" value="1"/>
</dbReference>
<gene>
    <name evidence="2" type="ORF">IAC61_05845</name>
</gene>
<proteinExistence type="predicted"/>
<dbReference type="Proteomes" id="UP000823634">
    <property type="component" value="Unassembled WGS sequence"/>
</dbReference>
<feature type="chain" id="PRO_5039601370" evidence="1">
    <location>
        <begin position="21"/>
        <end position="229"/>
    </location>
</feature>
<protein>
    <submittedName>
        <fullName evidence="2">Uncharacterized protein</fullName>
    </submittedName>
</protein>
<keyword evidence="1" id="KW-0732">Signal</keyword>
<feature type="signal peptide" evidence="1">
    <location>
        <begin position="1"/>
        <end position="20"/>
    </location>
</feature>
<dbReference type="AlphaFoldDB" id="A0A9D9DFR5"/>
<reference evidence="2" key="2">
    <citation type="journal article" date="2021" name="PeerJ">
        <title>Extensive microbial diversity within the chicken gut microbiome revealed by metagenomics and culture.</title>
        <authorList>
            <person name="Gilroy R."/>
            <person name="Ravi A."/>
            <person name="Getino M."/>
            <person name="Pursley I."/>
            <person name="Horton D.L."/>
            <person name="Alikhan N.F."/>
            <person name="Baker D."/>
            <person name="Gharbi K."/>
            <person name="Hall N."/>
            <person name="Watson M."/>
            <person name="Adriaenssens E.M."/>
            <person name="Foster-Nyarko E."/>
            <person name="Jarju S."/>
            <person name="Secka A."/>
            <person name="Antonio M."/>
            <person name="Oren A."/>
            <person name="Chaudhuri R.R."/>
            <person name="La Ragione R."/>
            <person name="Hildebrand F."/>
            <person name="Pallen M.J."/>
        </authorList>
    </citation>
    <scope>NUCLEOTIDE SEQUENCE</scope>
    <source>
        <strain evidence="2">17113</strain>
    </source>
</reference>
<reference evidence="2" key="1">
    <citation type="submission" date="2020-10" db="EMBL/GenBank/DDBJ databases">
        <authorList>
            <person name="Gilroy R."/>
        </authorList>
    </citation>
    <scope>NUCLEOTIDE SEQUENCE</scope>
    <source>
        <strain evidence="2">17113</strain>
    </source>
</reference>